<dbReference type="Pfam" id="PF13806">
    <property type="entry name" value="Rieske_2"/>
    <property type="match status" value="1"/>
</dbReference>
<dbReference type="PANTHER" id="PTHR40562:SF1">
    <property type="entry name" value="NITRITE REDUCTASE (NADH) SMALL SUBUNIT"/>
    <property type="match status" value="1"/>
</dbReference>
<keyword evidence="6" id="KW-0534">Nitrate assimilation</keyword>
<proteinExistence type="predicted"/>
<keyword evidence="2" id="KW-0479">Metal-binding</keyword>
<dbReference type="GO" id="GO:0008942">
    <property type="term" value="F:nitrite reductase [NAD(P)H] activity"/>
    <property type="evidence" value="ECO:0007669"/>
    <property type="project" value="InterPro"/>
</dbReference>
<keyword evidence="1" id="KW-0001">2Fe-2S</keyword>
<dbReference type="CDD" id="cd03529">
    <property type="entry name" value="Rieske_NirD"/>
    <property type="match status" value="1"/>
</dbReference>
<dbReference type="InterPro" id="IPR017881">
    <property type="entry name" value="NirD"/>
</dbReference>
<name>A0AAX1PJG2_AERSA</name>
<evidence type="ECO:0000256" key="1">
    <source>
        <dbReference type="ARBA" id="ARBA00022714"/>
    </source>
</evidence>
<dbReference type="InterPro" id="IPR036922">
    <property type="entry name" value="Rieske_2Fe-2S_sf"/>
</dbReference>
<comment type="caution">
    <text evidence="9">The sequence shown here is derived from an EMBL/GenBank/DDBJ whole genome shotgun (WGS) entry which is preliminary data.</text>
</comment>
<evidence type="ECO:0000259" key="8">
    <source>
        <dbReference type="PROSITE" id="PS51296"/>
    </source>
</evidence>
<dbReference type="RefSeq" id="WP_258394183.1">
    <property type="nucleotide sequence ID" value="NZ_CAWNWF010000006.1"/>
</dbReference>
<evidence type="ECO:0000256" key="6">
    <source>
        <dbReference type="ARBA" id="ARBA00023063"/>
    </source>
</evidence>
<evidence type="ECO:0000256" key="2">
    <source>
        <dbReference type="ARBA" id="ARBA00022723"/>
    </source>
</evidence>
<keyword evidence="4" id="KW-0408">Iron</keyword>
<evidence type="ECO:0000256" key="7">
    <source>
        <dbReference type="SAM" id="MobiDB-lite"/>
    </source>
</evidence>
<dbReference type="InterPro" id="IPR017941">
    <property type="entry name" value="Rieske_2Fe-2S"/>
</dbReference>
<evidence type="ECO:0000256" key="4">
    <source>
        <dbReference type="ARBA" id="ARBA00023004"/>
    </source>
</evidence>
<evidence type="ECO:0000313" key="10">
    <source>
        <dbReference type="Proteomes" id="UP000249422"/>
    </source>
</evidence>
<organism evidence="9 10">
    <name type="scientific">Aeromonas salmonicida</name>
    <dbReference type="NCBI Taxonomy" id="645"/>
    <lineage>
        <taxon>Bacteria</taxon>
        <taxon>Pseudomonadati</taxon>
        <taxon>Pseudomonadota</taxon>
        <taxon>Gammaproteobacteria</taxon>
        <taxon>Aeromonadales</taxon>
        <taxon>Aeromonadaceae</taxon>
        <taxon>Aeromonas</taxon>
    </lineage>
</organism>
<evidence type="ECO:0000256" key="3">
    <source>
        <dbReference type="ARBA" id="ARBA00023002"/>
    </source>
</evidence>
<dbReference type="SUPFAM" id="SSF50022">
    <property type="entry name" value="ISP domain"/>
    <property type="match status" value="1"/>
</dbReference>
<feature type="compositionally biased region" description="Polar residues" evidence="7">
    <location>
        <begin position="1"/>
        <end position="10"/>
    </location>
</feature>
<feature type="domain" description="Rieske" evidence="8">
    <location>
        <begin position="38"/>
        <end position="137"/>
    </location>
</feature>
<sequence>MSDANENAGQETLGERRQGAEMQGVSDTLLQSEHGEWRRVCAISVLPEQAGRSAWLDGRSLALFRLGERVYALDDLDPLAGVAVLSRGLVGDCDGEPVVASPLYKHRYALADGRCLDDPALKVACWPVMQSAGGVWVLLD</sequence>
<dbReference type="GO" id="GO:0051537">
    <property type="term" value="F:2 iron, 2 sulfur cluster binding"/>
    <property type="evidence" value="ECO:0007669"/>
    <property type="project" value="UniProtKB-KW"/>
</dbReference>
<dbReference type="InterPro" id="IPR012748">
    <property type="entry name" value="Rieske-like_NirD"/>
</dbReference>
<reference evidence="9 10" key="1">
    <citation type="submission" date="2018-06" db="EMBL/GenBank/DDBJ databases">
        <title>Freshwater and sediment microbial communities from various areas in North America, analyzing microbe dynamics in response to fracking.</title>
        <authorList>
            <person name="Lamendella R."/>
        </authorList>
    </citation>
    <scope>NUCLEOTIDE SEQUENCE [LARGE SCALE GENOMIC DNA]</scope>
    <source>
        <strain evidence="9 10">17</strain>
    </source>
</reference>
<feature type="region of interest" description="Disordered" evidence="7">
    <location>
        <begin position="1"/>
        <end position="23"/>
    </location>
</feature>
<protein>
    <submittedName>
        <fullName evidence="9">Nitrite reductase (NADH) large subunit</fullName>
    </submittedName>
</protein>
<dbReference type="Gene3D" id="2.102.10.10">
    <property type="entry name" value="Rieske [2Fe-2S] iron-sulphur domain"/>
    <property type="match status" value="1"/>
</dbReference>
<accession>A0AAX1PJG2</accession>
<gene>
    <name evidence="9" type="ORF">DEU50_10684</name>
</gene>
<dbReference type="EMBL" id="QLLM01000006">
    <property type="protein sequence ID" value="RAJ05684.1"/>
    <property type="molecule type" value="Genomic_DNA"/>
</dbReference>
<keyword evidence="5" id="KW-0411">Iron-sulfur</keyword>
<dbReference type="GO" id="GO:0042128">
    <property type="term" value="P:nitrate assimilation"/>
    <property type="evidence" value="ECO:0007669"/>
    <property type="project" value="UniProtKB-KW"/>
</dbReference>
<keyword evidence="3" id="KW-0560">Oxidoreductase</keyword>
<dbReference type="PROSITE" id="PS51296">
    <property type="entry name" value="RIESKE"/>
    <property type="match status" value="1"/>
</dbReference>
<dbReference type="PROSITE" id="PS51300">
    <property type="entry name" value="NIRD"/>
    <property type="match status" value="1"/>
</dbReference>
<evidence type="ECO:0000313" key="9">
    <source>
        <dbReference type="EMBL" id="RAJ05684.1"/>
    </source>
</evidence>
<dbReference type="GO" id="GO:0046872">
    <property type="term" value="F:metal ion binding"/>
    <property type="evidence" value="ECO:0007669"/>
    <property type="project" value="UniProtKB-KW"/>
</dbReference>
<dbReference type="Proteomes" id="UP000249422">
    <property type="component" value="Unassembled WGS sequence"/>
</dbReference>
<dbReference type="AlphaFoldDB" id="A0AAX1PJG2"/>
<evidence type="ECO:0000256" key="5">
    <source>
        <dbReference type="ARBA" id="ARBA00023014"/>
    </source>
</evidence>
<dbReference type="PANTHER" id="PTHR40562">
    <property type="match status" value="1"/>
</dbReference>
<dbReference type="NCBIfam" id="TIGR02378">
    <property type="entry name" value="nirD_assim_sml"/>
    <property type="match status" value="1"/>
</dbReference>